<dbReference type="InterPro" id="IPR001466">
    <property type="entry name" value="Beta-lactam-related"/>
</dbReference>
<dbReference type="AlphaFoldDB" id="A0A6G0WTP2"/>
<keyword evidence="3" id="KW-1185">Reference proteome</keyword>
<dbReference type="SUPFAM" id="SSF56601">
    <property type="entry name" value="beta-lactamase/transpeptidase-like"/>
    <property type="match status" value="1"/>
</dbReference>
<organism evidence="2 3">
    <name type="scientific">Aphanomyces euteiches</name>
    <dbReference type="NCBI Taxonomy" id="100861"/>
    <lineage>
        <taxon>Eukaryota</taxon>
        <taxon>Sar</taxon>
        <taxon>Stramenopiles</taxon>
        <taxon>Oomycota</taxon>
        <taxon>Saprolegniomycetes</taxon>
        <taxon>Saprolegniales</taxon>
        <taxon>Verrucalvaceae</taxon>
        <taxon>Aphanomyces</taxon>
    </lineage>
</organism>
<sequence>MTVKRTLVNFELGDVGGTLRGAQGGLDRGVGMFTYRDYYKAVNLPPTRVLDSPLHMGFLPLRTVKCYQGVPTNCSTLASRRQEAKAVAFIEEQMKRHSIPGIALSVVFKNETIPALGFGTKAHGHADVAVTADTMFQIGSFTKTFIALAIAKFVDDGKMQWSDPVKQHLAWFSLQAGLA</sequence>
<protein>
    <recommendedName>
        <fullName evidence="1">Beta-lactamase-related domain-containing protein</fullName>
    </recommendedName>
</protein>
<dbReference type="PANTHER" id="PTHR46825">
    <property type="entry name" value="D-ALANYL-D-ALANINE-CARBOXYPEPTIDASE/ENDOPEPTIDASE AMPH"/>
    <property type="match status" value="1"/>
</dbReference>
<accession>A0A6G0WTP2</accession>
<gene>
    <name evidence="2" type="ORF">Ae201684_011808</name>
</gene>
<dbReference type="Gene3D" id="3.40.710.10">
    <property type="entry name" value="DD-peptidase/beta-lactamase superfamily"/>
    <property type="match status" value="1"/>
</dbReference>
<reference evidence="2 3" key="1">
    <citation type="submission" date="2019-07" db="EMBL/GenBank/DDBJ databases">
        <title>Genomics analysis of Aphanomyces spp. identifies a new class of oomycete effector associated with host adaptation.</title>
        <authorList>
            <person name="Gaulin E."/>
        </authorList>
    </citation>
    <scope>NUCLEOTIDE SEQUENCE [LARGE SCALE GENOMIC DNA]</scope>
    <source>
        <strain evidence="2 3">ATCC 201684</strain>
    </source>
</reference>
<feature type="domain" description="Beta-lactamase-related" evidence="1">
    <location>
        <begin position="88"/>
        <end position="170"/>
    </location>
</feature>
<proteinExistence type="predicted"/>
<dbReference type="InterPro" id="IPR050491">
    <property type="entry name" value="AmpC-like"/>
</dbReference>
<evidence type="ECO:0000313" key="3">
    <source>
        <dbReference type="Proteomes" id="UP000481153"/>
    </source>
</evidence>
<evidence type="ECO:0000313" key="2">
    <source>
        <dbReference type="EMBL" id="KAF0730806.1"/>
    </source>
</evidence>
<dbReference type="Pfam" id="PF00144">
    <property type="entry name" value="Beta-lactamase"/>
    <property type="match status" value="1"/>
</dbReference>
<dbReference type="Proteomes" id="UP000481153">
    <property type="component" value="Unassembled WGS sequence"/>
</dbReference>
<dbReference type="EMBL" id="VJMJ01000150">
    <property type="protein sequence ID" value="KAF0730806.1"/>
    <property type="molecule type" value="Genomic_DNA"/>
</dbReference>
<dbReference type="VEuPathDB" id="FungiDB:AeMF1_016226"/>
<evidence type="ECO:0000259" key="1">
    <source>
        <dbReference type="Pfam" id="PF00144"/>
    </source>
</evidence>
<comment type="caution">
    <text evidence="2">The sequence shown here is derived from an EMBL/GenBank/DDBJ whole genome shotgun (WGS) entry which is preliminary data.</text>
</comment>
<dbReference type="InterPro" id="IPR012338">
    <property type="entry name" value="Beta-lactam/transpept-like"/>
</dbReference>
<name>A0A6G0WTP2_9STRA</name>
<dbReference type="PANTHER" id="PTHR46825:SF9">
    <property type="entry name" value="BETA-LACTAMASE-RELATED DOMAIN-CONTAINING PROTEIN"/>
    <property type="match status" value="1"/>
</dbReference>